<dbReference type="Gene3D" id="3.40.50.1000">
    <property type="entry name" value="HAD superfamily/HAD-like"/>
    <property type="match status" value="1"/>
</dbReference>
<dbReference type="Proteomes" id="UP000593564">
    <property type="component" value="Unassembled WGS sequence"/>
</dbReference>
<evidence type="ECO:0000313" key="2">
    <source>
        <dbReference type="Proteomes" id="UP000593564"/>
    </source>
</evidence>
<dbReference type="SUPFAM" id="SSF56784">
    <property type="entry name" value="HAD-like"/>
    <property type="match status" value="1"/>
</dbReference>
<dbReference type="InterPro" id="IPR036412">
    <property type="entry name" value="HAD-like_sf"/>
</dbReference>
<dbReference type="EMBL" id="JACBKZ010000012">
    <property type="protein sequence ID" value="KAF5938039.1"/>
    <property type="molecule type" value="Genomic_DNA"/>
</dbReference>
<comment type="caution">
    <text evidence="1">The sequence shown here is derived from an EMBL/GenBank/DDBJ whole genome shotgun (WGS) entry which is preliminary data.</text>
</comment>
<dbReference type="AlphaFoldDB" id="A0A7J7GBB5"/>
<organism evidence="1 2">
    <name type="scientific">Camellia sinensis</name>
    <name type="common">Tea plant</name>
    <name type="synonym">Thea sinensis</name>
    <dbReference type="NCBI Taxonomy" id="4442"/>
    <lineage>
        <taxon>Eukaryota</taxon>
        <taxon>Viridiplantae</taxon>
        <taxon>Streptophyta</taxon>
        <taxon>Embryophyta</taxon>
        <taxon>Tracheophyta</taxon>
        <taxon>Spermatophyta</taxon>
        <taxon>Magnoliopsida</taxon>
        <taxon>eudicotyledons</taxon>
        <taxon>Gunneridae</taxon>
        <taxon>Pentapetalae</taxon>
        <taxon>asterids</taxon>
        <taxon>Ericales</taxon>
        <taxon>Theaceae</taxon>
        <taxon>Camellia</taxon>
    </lineage>
</organism>
<gene>
    <name evidence="1" type="ORF">HYC85_025545</name>
</gene>
<accession>A0A7J7GBB5</accession>
<evidence type="ECO:0000313" key="1">
    <source>
        <dbReference type="EMBL" id="KAF5938039.1"/>
    </source>
</evidence>
<dbReference type="PANTHER" id="PTHR46649">
    <property type="match status" value="1"/>
</dbReference>
<dbReference type="PANTHER" id="PTHR46649:SF4">
    <property type="entry name" value="HALOACID DEHALOGENASE-LIKE HYDROLASE (HAD) SUPERFAMILY PROTEIN"/>
    <property type="match status" value="1"/>
</dbReference>
<reference evidence="1 2" key="2">
    <citation type="submission" date="2020-07" db="EMBL/GenBank/DDBJ databases">
        <title>Genome assembly of wild tea tree DASZ reveals pedigree and selection history of tea varieties.</title>
        <authorList>
            <person name="Zhang W."/>
        </authorList>
    </citation>
    <scope>NUCLEOTIDE SEQUENCE [LARGE SCALE GENOMIC DNA]</scope>
    <source>
        <strain evidence="2">cv. G240</strain>
        <tissue evidence="1">Leaf</tissue>
    </source>
</reference>
<keyword evidence="2" id="KW-1185">Reference proteome</keyword>
<dbReference type="InterPro" id="IPR044924">
    <property type="entry name" value="HAD-SF_hydro_IA_REG-2-like_cap"/>
</dbReference>
<protein>
    <submittedName>
        <fullName evidence="1">Uncharacterized protein</fullName>
    </submittedName>
</protein>
<sequence length="109" mass="12745">MAKDKTLEANYIIKSNEYTLRCFKRWETILAIHSQLFNWLFKFSAWHLYDPDAEKVFKTLRNAGAKLVVASNFHTRLRPVLQALNCDYWFDIVAVSGEAIFGFPLERGK</sequence>
<dbReference type="InterPro" id="IPR023214">
    <property type="entry name" value="HAD_sf"/>
</dbReference>
<reference evidence="2" key="1">
    <citation type="journal article" date="2020" name="Nat. Commun.">
        <title>Genome assembly of wild tea tree DASZ reveals pedigree and selection history of tea varieties.</title>
        <authorList>
            <person name="Zhang W."/>
            <person name="Zhang Y."/>
            <person name="Qiu H."/>
            <person name="Guo Y."/>
            <person name="Wan H."/>
            <person name="Zhang X."/>
            <person name="Scossa F."/>
            <person name="Alseekh S."/>
            <person name="Zhang Q."/>
            <person name="Wang P."/>
            <person name="Xu L."/>
            <person name="Schmidt M.H."/>
            <person name="Jia X."/>
            <person name="Li D."/>
            <person name="Zhu A."/>
            <person name="Guo F."/>
            <person name="Chen W."/>
            <person name="Ni D."/>
            <person name="Usadel B."/>
            <person name="Fernie A.R."/>
            <person name="Wen W."/>
        </authorList>
    </citation>
    <scope>NUCLEOTIDE SEQUENCE [LARGE SCALE GENOMIC DNA]</scope>
    <source>
        <strain evidence="2">cv. G240</strain>
    </source>
</reference>
<dbReference type="Gene3D" id="1.10.150.720">
    <property type="entry name" value="Haloacid dehalogenase-like hydrolase"/>
    <property type="match status" value="1"/>
</dbReference>
<proteinExistence type="predicted"/>
<name>A0A7J7GBB5_CAMSI</name>